<dbReference type="EMBL" id="SGXA01000001">
    <property type="protein sequence ID" value="RZS76297.1"/>
    <property type="molecule type" value="Genomic_DNA"/>
</dbReference>
<evidence type="ECO:0000313" key="4">
    <source>
        <dbReference type="EMBL" id="RZS76297.1"/>
    </source>
</evidence>
<keyword evidence="2" id="KW-0472">Membrane</keyword>
<feature type="transmembrane region" description="Helical" evidence="2">
    <location>
        <begin position="42"/>
        <end position="66"/>
    </location>
</feature>
<dbReference type="InterPro" id="IPR018649">
    <property type="entry name" value="SHOCT"/>
</dbReference>
<sequence length="143" mass="16144">MHNPILLFSMPGGTEWLLLLIGLPLYFLPTIIAATRHHQATIGVFFLNLFLGWTFLGWIAALIWAFSYGSRATQTVIVNNSSQPYSQADNPNFSSQPQSDSSQKQSGTQQEKIDQLRQYKQLLDEGVITNDEFNKQKEIILGQ</sequence>
<accession>A0A4V2F275</accession>
<dbReference type="Proteomes" id="UP000293874">
    <property type="component" value="Unassembled WGS sequence"/>
</dbReference>
<dbReference type="InterPro" id="IPR016410">
    <property type="entry name" value="Phage_imm"/>
</dbReference>
<dbReference type="RefSeq" id="WP_207234251.1">
    <property type="nucleotide sequence ID" value="NZ_CP042431.1"/>
</dbReference>
<dbReference type="Pfam" id="PF14373">
    <property type="entry name" value="Imm_superinfect"/>
    <property type="match status" value="1"/>
</dbReference>
<keyword evidence="2" id="KW-0812">Transmembrane</keyword>
<protein>
    <submittedName>
        <fullName evidence="4">Putative oligomerization/nucleic acid binding protein</fullName>
    </submittedName>
</protein>
<evidence type="ECO:0000256" key="2">
    <source>
        <dbReference type="SAM" id="Phobius"/>
    </source>
</evidence>
<keyword evidence="5" id="KW-1185">Reference proteome</keyword>
<proteinExistence type="predicted"/>
<feature type="region of interest" description="Disordered" evidence="1">
    <location>
        <begin position="82"/>
        <end position="112"/>
    </location>
</feature>
<gene>
    <name evidence="4" type="ORF">EV199_2178</name>
</gene>
<evidence type="ECO:0000259" key="3">
    <source>
        <dbReference type="Pfam" id="PF09851"/>
    </source>
</evidence>
<dbReference type="Pfam" id="PF09851">
    <property type="entry name" value="SHOCT"/>
    <property type="match status" value="1"/>
</dbReference>
<keyword evidence="2" id="KW-1133">Transmembrane helix</keyword>
<organism evidence="4 5">
    <name type="scientific">Pseudobacter ginsenosidimutans</name>
    <dbReference type="NCBI Taxonomy" id="661488"/>
    <lineage>
        <taxon>Bacteria</taxon>
        <taxon>Pseudomonadati</taxon>
        <taxon>Bacteroidota</taxon>
        <taxon>Chitinophagia</taxon>
        <taxon>Chitinophagales</taxon>
        <taxon>Chitinophagaceae</taxon>
        <taxon>Pseudobacter</taxon>
    </lineage>
</organism>
<comment type="caution">
    <text evidence="4">The sequence shown here is derived from an EMBL/GenBank/DDBJ whole genome shotgun (WGS) entry which is preliminary data.</text>
</comment>
<evidence type="ECO:0000256" key="1">
    <source>
        <dbReference type="SAM" id="MobiDB-lite"/>
    </source>
</evidence>
<feature type="transmembrane region" description="Helical" evidence="2">
    <location>
        <begin position="16"/>
        <end position="35"/>
    </location>
</feature>
<reference evidence="4 5" key="1">
    <citation type="submission" date="2019-02" db="EMBL/GenBank/DDBJ databases">
        <title>Genomic Encyclopedia of Type Strains, Phase IV (KMG-IV): sequencing the most valuable type-strain genomes for metagenomic binning, comparative biology and taxonomic classification.</title>
        <authorList>
            <person name="Goeker M."/>
        </authorList>
    </citation>
    <scope>NUCLEOTIDE SEQUENCE [LARGE SCALE GENOMIC DNA]</scope>
    <source>
        <strain evidence="4 5">DSM 18116</strain>
    </source>
</reference>
<dbReference type="AlphaFoldDB" id="A0A4V2F275"/>
<evidence type="ECO:0000313" key="5">
    <source>
        <dbReference type="Proteomes" id="UP000293874"/>
    </source>
</evidence>
<name>A0A4V2F275_9BACT</name>
<feature type="domain" description="SHOCT" evidence="3">
    <location>
        <begin position="114"/>
        <end position="141"/>
    </location>
</feature>
<feature type="compositionally biased region" description="Low complexity" evidence="1">
    <location>
        <begin position="94"/>
        <end position="106"/>
    </location>
</feature>
<feature type="compositionally biased region" description="Polar residues" evidence="1">
    <location>
        <begin position="82"/>
        <end position="93"/>
    </location>
</feature>